<sequence length="190" mass="21881">MIISRIFYLLNILFAINLLKPCFCFINKKIYKDINEVHNIDAPIEKKNNKKKKILISCGVAATFLLAAGLLGGGLYLTRDKRKSLWDNDKLGNDALDIIFSSILEGVNDINKIPSKEKKDLSKIITRGYIKNMMKEQINNNEVMFSETQKRELYSFVPQIQYVVKSILESQMPTYDIRKIPPGNHILFDH</sequence>
<dbReference type="VEuPathDB" id="PlasmoDB:PRELSG_9902000"/>
<evidence type="ECO:0000256" key="1">
    <source>
        <dbReference type="SAM" id="Phobius"/>
    </source>
</evidence>
<dbReference type="AlphaFoldDB" id="A0A1J1GKJ6"/>
<organism evidence="2 3">
    <name type="scientific">Plasmodium relictum</name>
    <dbReference type="NCBI Taxonomy" id="85471"/>
    <lineage>
        <taxon>Eukaryota</taxon>
        <taxon>Sar</taxon>
        <taxon>Alveolata</taxon>
        <taxon>Apicomplexa</taxon>
        <taxon>Aconoidasida</taxon>
        <taxon>Haemosporida</taxon>
        <taxon>Plasmodiidae</taxon>
        <taxon>Plasmodium</taxon>
        <taxon>Plasmodium (Haemamoeba)</taxon>
    </lineage>
</organism>
<dbReference type="GeneID" id="39739131"/>
<keyword evidence="1" id="KW-1133">Transmembrane helix</keyword>
<dbReference type="InterPro" id="IPR006389">
    <property type="entry name" value="Early_transc_mb_plasmodium"/>
</dbReference>
<dbReference type="NCBIfam" id="TIGR01495">
    <property type="entry name" value="ETRAMP"/>
    <property type="match status" value="1"/>
</dbReference>
<feature type="transmembrane region" description="Helical" evidence="1">
    <location>
        <begin position="54"/>
        <end position="77"/>
    </location>
</feature>
<keyword evidence="1" id="KW-0472">Membrane</keyword>
<dbReference type="RefSeq" id="XP_028531316.1">
    <property type="nucleotide sequence ID" value="XM_028677378.1"/>
</dbReference>
<proteinExistence type="predicted"/>
<keyword evidence="3" id="KW-1185">Reference proteome</keyword>
<reference evidence="2 3" key="1">
    <citation type="submission" date="2015-04" db="EMBL/GenBank/DDBJ databases">
        <authorList>
            <consortium name="Pathogen Informatics"/>
        </authorList>
    </citation>
    <scope>NUCLEOTIDE SEQUENCE [LARGE SCALE GENOMIC DNA]</scope>
    <source>
        <strain evidence="2 3">SGS1</strain>
    </source>
</reference>
<keyword evidence="1" id="KW-0812">Transmembrane</keyword>
<accession>A0A1J1GKJ6</accession>
<dbReference type="KEGG" id="prel:PRELSG_9902000"/>
<protein>
    <submittedName>
        <fullName evidence="2">Early transcribed membrane protein</fullName>
    </submittedName>
</protein>
<dbReference type="Proteomes" id="UP000220158">
    <property type="component" value="Unassembled WGS sequence"/>
</dbReference>
<dbReference type="Pfam" id="PF09716">
    <property type="entry name" value="ETRAMP"/>
    <property type="match status" value="1"/>
</dbReference>
<evidence type="ECO:0000313" key="2">
    <source>
        <dbReference type="EMBL" id="CRG85485.1"/>
    </source>
</evidence>
<dbReference type="EMBL" id="CVMU01000412">
    <property type="protein sequence ID" value="CRG85485.1"/>
    <property type="molecule type" value="Genomic_DNA"/>
</dbReference>
<feature type="transmembrane region" description="Helical" evidence="1">
    <location>
        <begin position="6"/>
        <end position="26"/>
    </location>
</feature>
<evidence type="ECO:0000313" key="3">
    <source>
        <dbReference type="Proteomes" id="UP000220158"/>
    </source>
</evidence>
<name>A0A1J1GKJ6_PLARL</name>
<gene>
    <name evidence="2" type="primary">ETRAMP</name>
    <name evidence="2" type="ORF">PRELSG_9902000</name>
</gene>